<dbReference type="EMBL" id="NIZV01000352">
    <property type="protein sequence ID" value="RSL93272.1"/>
    <property type="molecule type" value="Genomic_DNA"/>
</dbReference>
<protein>
    <submittedName>
        <fullName evidence="1">Uncharacterized protein</fullName>
    </submittedName>
</protein>
<sequence length="78" mass="8405">MEFMSLSISHSASSLRRQFYSRWFGVALESAVLIQGPEGSGADPLATTSDRAQNHITETEYPSTGSAVVKMVTKGLRG</sequence>
<dbReference type="AlphaFoldDB" id="A0A428SU08"/>
<gene>
    <name evidence="1" type="ORF">CDV31_014795</name>
</gene>
<proteinExistence type="predicted"/>
<name>A0A428SU08_9HYPO</name>
<keyword evidence="2" id="KW-1185">Reference proteome</keyword>
<evidence type="ECO:0000313" key="1">
    <source>
        <dbReference type="EMBL" id="RSL93272.1"/>
    </source>
</evidence>
<organism evidence="1 2">
    <name type="scientific">Fusarium ambrosium</name>
    <dbReference type="NCBI Taxonomy" id="131363"/>
    <lineage>
        <taxon>Eukaryota</taxon>
        <taxon>Fungi</taxon>
        <taxon>Dikarya</taxon>
        <taxon>Ascomycota</taxon>
        <taxon>Pezizomycotina</taxon>
        <taxon>Sordariomycetes</taxon>
        <taxon>Hypocreomycetidae</taxon>
        <taxon>Hypocreales</taxon>
        <taxon>Nectriaceae</taxon>
        <taxon>Fusarium</taxon>
        <taxon>Fusarium solani species complex</taxon>
    </lineage>
</organism>
<dbReference type="Proteomes" id="UP000288429">
    <property type="component" value="Unassembled WGS sequence"/>
</dbReference>
<comment type="caution">
    <text evidence="1">The sequence shown here is derived from an EMBL/GenBank/DDBJ whole genome shotgun (WGS) entry which is preliminary data.</text>
</comment>
<evidence type="ECO:0000313" key="2">
    <source>
        <dbReference type="Proteomes" id="UP000288429"/>
    </source>
</evidence>
<reference evidence="1 2" key="1">
    <citation type="submission" date="2017-06" db="EMBL/GenBank/DDBJ databases">
        <title>Cmopartive genomic analysis of Ambrosia Fusariam Clade fungi.</title>
        <authorList>
            <person name="Stajich J.E."/>
            <person name="Carrillo J."/>
            <person name="Kijimoto T."/>
            <person name="Eskalen A."/>
            <person name="O'Donnell K."/>
            <person name="Kasson M."/>
        </authorList>
    </citation>
    <scope>NUCLEOTIDE SEQUENCE [LARGE SCALE GENOMIC DNA]</scope>
    <source>
        <strain evidence="1 2">NRRL 20438</strain>
    </source>
</reference>
<accession>A0A428SU08</accession>